<feature type="transmembrane region" description="Helical" evidence="6">
    <location>
        <begin position="318"/>
        <end position="337"/>
    </location>
</feature>
<dbReference type="InterPro" id="IPR036259">
    <property type="entry name" value="MFS_trans_sf"/>
</dbReference>
<evidence type="ECO:0008006" key="8">
    <source>
        <dbReference type="Google" id="ProtNLM"/>
    </source>
</evidence>
<comment type="similarity">
    <text evidence="2">Belongs to the major facilitator superfamily. Proton-dependent oligopeptide transporter (POT/PTR) (TC 2.A.17) family.</text>
</comment>
<dbReference type="SUPFAM" id="SSF103473">
    <property type="entry name" value="MFS general substrate transporter"/>
    <property type="match status" value="1"/>
</dbReference>
<comment type="subcellular location">
    <subcellularLocation>
        <location evidence="1">Membrane</location>
        <topology evidence="1">Multi-pass membrane protein</topology>
    </subcellularLocation>
</comment>
<feature type="transmembrane region" description="Helical" evidence="6">
    <location>
        <begin position="12"/>
        <end position="36"/>
    </location>
</feature>
<evidence type="ECO:0000256" key="2">
    <source>
        <dbReference type="ARBA" id="ARBA00005982"/>
    </source>
</evidence>
<dbReference type="Gene3D" id="1.20.1250.20">
    <property type="entry name" value="MFS general substrate transporter like domains"/>
    <property type="match status" value="1"/>
</dbReference>
<feature type="transmembrane region" description="Helical" evidence="6">
    <location>
        <begin position="233"/>
        <end position="254"/>
    </location>
</feature>
<dbReference type="GO" id="GO:0022857">
    <property type="term" value="F:transmembrane transporter activity"/>
    <property type="evidence" value="ECO:0007669"/>
    <property type="project" value="InterPro"/>
</dbReference>
<evidence type="ECO:0000313" key="7">
    <source>
        <dbReference type="EMBL" id="JAD82588.1"/>
    </source>
</evidence>
<dbReference type="Pfam" id="PF00854">
    <property type="entry name" value="PTR2"/>
    <property type="match status" value="1"/>
</dbReference>
<sequence>MPYVQDNFGWGLGFAIPCAIMAMSVAAFFCCTPLYVHKQPKGIGTPSSSSILKVLKMILANIGARKISLPSRDDNGDAISELELQEKPLKAEPTDPKESLDEAAPSVAKIILGLLPIWAVLLMFAVIFQQPMTFFTKQGMLMDHTVAGGAFVIPPAMLQSSITVSIILLMPMYDSMIIPLINAITRGSDGITVLQRIGVGMVLSVVAMVIAALVEAWRLRVTAAGGGGARPSIFWLLPQYVLLGVSDVFTVVGMQEFFYTQVPSTMRTIGIGLNTSVFGFGSFLGAFLITVLEMATASGGDGRGWFSDDPREAHLDKYYWFLALLSSISFVIFTHLCKYYNKDASGK</sequence>
<reference evidence="7" key="1">
    <citation type="submission" date="2014-09" db="EMBL/GenBank/DDBJ databases">
        <authorList>
            <person name="Magalhaes I.L.F."/>
            <person name="Oliveira U."/>
            <person name="Santos F.R."/>
            <person name="Vidigal T.H.D.A."/>
            <person name="Brescovit A.D."/>
            <person name="Santos A.J."/>
        </authorList>
    </citation>
    <scope>NUCLEOTIDE SEQUENCE</scope>
    <source>
        <tissue evidence="7">Shoot tissue taken approximately 20 cm above the soil surface</tissue>
    </source>
</reference>
<keyword evidence="3 6" id="KW-0812">Transmembrane</keyword>
<accession>A0A0A9D7E6</accession>
<dbReference type="AlphaFoldDB" id="A0A0A9D7E6"/>
<proteinExistence type="inferred from homology"/>
<reference evidence="7" key="2">
    <citation type="journal article" date="2015" name="Data Brief">
        <title>Shoot transcriptome of the giant reed, Arundo donax.</title>
        <authorList>
            <person name="Barrero R.A."/>
            <person name="Guerrero F.D."/>
            <person name="Moolhuijzen P."/>
            <person name="Goolsby J.A."/>
            <person name="Tidwell J."/>
            <person name="Bellgard S.E."/>
            <person name="Bellgard M.I."/>
        </authorList>
    </citation>
    <scope>NUCLEOTIDE SEQUENCE</scope>
    <source>
        <tissue evidence="7">Shoot tissue taken approximately 20 cm above the soil surface</tissue>
    </source>
</reference>
<feature type="transmembrane region" description="Helical" evidence="6">
    <location>
        <begin position="275"/>
        <end position="298"/>
    </location>
</feature>
<dbReference type="EMBL" id="GBRH01215307">
    <property type="protein sequence ID" value="JAD82588.1"/>
    <property type="molecule type" value="Transcribed_RNA"/>
</dbReference>
<organism evidence="7">
    <name type="scientific">Arundo donax</name>
    <name type="common">Giant reed</name>
    <name type="synonym">Donax arundinaceus</name>
    <dbReference type="NCBI Taxonomy" id="35708"/>
    <lineage>
        <taxon>Eukaryota</taxon>
        <taxon>Viridiplantae</taxon>
        <taxon>Streptophyta</taxon>
        <taxon>Embryophyta</taxon>
        <taxon>Tracheophyta</taxon>
        <taxon>Spermatophyta</taxon>
        <taxon>Magnoliopsida</taxon>
        <taxon>Liliopsida</taxon>
        <taxon>Poales</taxon>
        <taxon>Poaceae</taxon>
        <taxon>PACMAD clade</taxon>
        <taxon>Arundinoideae</taxon>
        <taxon>Arundineae</taxon>
        <taxon>Arundo</taxon>
    </lineage>
</organism>
<evidence type="ECO:0000256" key="1">
    <source>
        <dbReference type="ARBA" id="ARBA00004141"/>
    </source>
</evidence>
<name>A0A0A9D7E6_ARUDO</name>
<feature type="transmembrane region" description="Helical" evidence="6">
    <location>
        <begin position="107"/>
        <end position="128"/>
    </location>
</feature>
<dbReference type="GO" id="GO:0016020">
    <property type="term" value="C:membrane"/>
    <property type="evidence" value="ECO:0007669"/>
    <property type="project" value="UniProtKB-SubCell"/>
</dbReference>
<evidence type="ECO:0000256" key="6">
    <source>
        <dbReference type="SAM" id="Phobius"/>
    </source>
</evidence>
<dbReference type="PANTHER" id="PTHR11654">
    <property type="entry name" value="OLIGOPEPTIDE TRANSPORTER-RELATED"/>
    <property type="match status" value="1"/>
</dbReference>
<evidence type="ECO:0000256" key="4">
    <source>
        <dbReference type="ARBA" id="ARBA00022989"/>
    </source>
</evidence>
<feature type="transmembrane region" description="Helical" evidence="6">
    <location>
        <begin position="193"/>
        <end position="213"/>
    </location>
</feature>
<keyword evidence="5 6" id="KW-0472">Membrane</keyword>
<protein>
    <recommendedName>
        <fullName evidence="8">Major facilitator superfamily (MFS) profile domain-containing protein</fullName>
    </recommendedName>
</protein>
<evidence type="ECO:0000256" key="5">
    <source>
        <dbReference type="ARBA" id="ARBA00023136"/>
    </source>
</evidence>
<evidence type="ECO:0000256" key="3">
    <source>
        <dbReference type="ARBA" id="ARBA00022692"/>
    </source>
</evidence>
<dbReference type="InterPro" id="IPR000109">
    <property type="entry name" value="POT_fam"/>
</dbReference>
<keyword evidence="4 6" id="KW-1133">Transmembrane helix</keyword>